<evidence type="ECO:0000256" key="1">
    <source>
        <dbReference type="ARBA" id="ARBA00004196"/>
    </source>
</evidence>
<evidence type="ECO:0000259" key="6">
    <source>
        <dbReference type="Pfam" id="PF25944"/>
    </source>
</evidence>
<dbReference type="InterPro" id="IPR058627">
    <property type="entry name" value="MdtA-like_C"/>
</dbReference>
<reference evidence="8 9" key="1">
    <citation type="submission" date="2015-08" db="EMBL/GenBank/DDBJ databases">
        <authorList>
            <person name="Babu N.S."/>
            <person name="Beckwith C.J."/>
            <person name="Beseler K.G."/>
            <person name="Brison A."/>
            <person name="Carone J.V."/>
            <person name="Caskin T.P."/>
            <person name="Diamond M."/>
            <person name="Durham M.E."/>
            <person name="Foxe J.M."/>
            <person name="Go M."/>
            <person name="Henderson B.A."/>
            <person name="Jones I.B."/>
            <person name="McGettigan J.A."/>
            <person name="Micheletti S.J."/>
            <person name="Nasrallah M.E."/>
            <person name="Ortiz D."/>
            <person name="Piller C.R."/>
            <person name="Privatt S.R."/>
            <person name="Schneider S.L."/>
            <person name="Sharp S."/>
            <person name="Smith T.C."/>
            <person name="Stanton J.D."/>
            <person name="Ullery H.E."/>
            <person name="Wilson R.J."/>
            <person name="Serrano M.G."/>
            <person name="Buck G."/>
            <person name="Lee V."/>
            <person name="Wang Y."/>
            <person name="Carvalho R."/>
            <person name="Voegtly L."/>
            <person name="Shi R."/>
            <person name="Duckworth R."/>
            <person name="Johnson A."/>
            <person name="Loviza R."/>
            <person name="Walstead R."/>
            <person name="Shah Z."/>
            <person name="Kiflezghi M."/>
            <person name="Wade K."/>
            <person name="Ball S.L."/>
            <person name="Bradley K.W."/>
            <person name="Asai D.J."/>
            <person name="Bowman C.A."/>
            <person name="Russell D.A."/>
            <person name="Pope W.H."/>
            <person name="Jacobs-Sera D."/>
            <person name="Hendrix R.W."/>
            <person name="Hatfull G.F."/>
        </authorList>
    </citation>
    <scope>NUCLEOTIDE SEQUENCE [LARGE SCALE GENOMIC DNA]</scope>
    <source>
        <strain evidence="8 9">DSM 27710</strain>
    </source>
</reference>
<evidence type="ECO:0000259" key="4">
    <source>
        <dbReference type="Pfam" id="PF25876"/>
    </source>
</evidence>
<dbReference type="NCBIfam" id="TIGR01730">
    <property type="entry name" value="RND_mfp"/>
    <property type="match status" value="1"/>
</dbReference>
<dbReference type="Pfam" id="PF25967">
    <property type="entry name" value="RND-MFP_C"/>
    <property type="match status" value="1"/>
</dbReference>
<dbReference type="Pfam" id="PF25944">
    <property type="entry name" value="Beta-barrel_RND"/>
    <property type="match status" value="1"/>
</dbReference>
<dbReference type="InterPro" id="IPR058624">
    <property type="entry name" value="MdtA-like_HH"/>
</dbReference>
<dbReference type="GO" id="GO:0005886">
    <property type="term" value="C:plasma membrane"/>
    <property type="evidence" value="ECO:0007669"/>
    <property type="project" value="UniProtKB-SubCell"/>
</dbReference>
<dbReference type="Pfam" id="PF25917">
    <property type="entry name" value="BSH_RND"/>
    <property type="match status" value="1"/>
</dbReference>
<dbReference type="Pfam" id="PF25876">
    <property type="entry name" value="HH_MFP_RND"/>
    <property type="match status" value="1"/>
</dbReference>
<dbReference type="SUPFAM" id="SSF111369">
    <property type="entry name" value="HlyD-like secretion proteins"/>
    <property type="match status" value="1"/>
</dbReference>
<accession>A0A0K1PI41</accession>
<dbReference type="AlphaFoldDB" id="A0A0K1PI41"/>
<dbReference type="InterPro" id="IPR006143">
    <property type="entry name" value="RND_pump_MFP"/>
</dbReference>
<dbReference type="FunFam" id="2.40.420.20:FF:000001">
    <property type="entry name" value="Efflux RND transporter periplasmic adaptor subunit"/>
    <property type="match status" value="1"/>
</dbReference>
<dbReference type="InterPro" id="IPR058625">
    <property type="entry name" value="MdtA-like_BSH"/>
</dbReference>
<dbReference type="InterPro" id="IPR058626">
    <property type="entry name" value="MdtA-like_b-barrel"/>
</dbReference>
<comment type="similarity">
    <text evidence="2">Belongs to the membrane fusion protein (MFP) (TC 8.A.1) family.</text>
</comment>
<feature type="domain" description="Multidrug resistance protein MdtA-like beta-barrel" evidence="6">
    <location>
        <begin position="214"/>
        <end position="304"/>
    </location>
</feature>
<evidence type="ECO:0000313" key="8">
    <source>
        <dbReference type="EMBL" id="AKU93195.1"/>
    </source>
</evidence>
<protein>
    <submittedName>
        <fullName evidence="8">RND efflux system, membrane fusion protein CmeA</fullName>
    </submittedName>
</protein>
<keyword evidence="9" id="KW-1185">Reference proteome</keyword>
<organism evidence="8 9">
    <name type="scientific">Vulgatibacter incomptus</name>
    <dbReference type="NCBI Taxonomy" id="1391653"/>
    <lineage>
        <taxon>Bacteria</taxon>
        <taxon>Pseudomonadati</taxon>
        <taxon>Myxococcota</taxon>
        <taxon>Myxococcia</taxon>
        <taxon>Myxococcales</taxon>
        <taxon>Cystobacterineae</taxon>
        <taxon>Vulgatibacteraceae</taxon>
        <taxon>Vulgatibacter</taxon>
    </lineage>
</organism>
<feature type="signal peptide" evidence="3">
    <location>
        <begin position="1"/>
        <end position="27"/>
    </location>
</feature>
<dbReference type="GO" id="GO:0022857">
    <property type="term" value="F:transmembrane transporter activity"/>
    <property type="evidence" value="ECO:0007669"/>
    <property type="project" value="InterPro"/>
</dbReference>
<keyword evidence="3" id="KW-0732">Signal</keyword>
<evidence type="ECO:0000313" key="9">
    <source>
        <dbReference type="Proteomes" id="UP000055590"/>
    </source>
</evidence>
<evidence type="ECO:0000259" key="7">
    <source>
        <dbReference type="Pfam" id="PF25967"/>
    </source>
</evidence>
<dbReference type="Gene3D" id="2.40.30.170">
    <property type="match status" value="1"/>
</dbReference>
<name>A0A0K1PI41_9BACT</name>
<proteinExistence type="inferred from homology"/>
<comment type="subcellular location">
    <subcellularLocation>
        <location evidence="1">Cell envelope</location>
    </subcellularLocation>
</comment>
<dbReference type="GO" id="GO:0046677">
    <property type="term" value="P:response to antibiotic"/>
    <property type="evidence" value="ECO:0007669"/>
    <property type="project" value="TreeGrafter"/>
</dbReference>
<dbReference type="Proteomes" id="UP000055590">
    <property type="component" value="Chromosome"/>
</dbReference>
<dbReference type="PANTHER" id="PTHR30158">
    <property type="entry name" value="ACRA/E-RELATED COMPONENT OF DRUG EFFLUX TRANSPORTER"/>
    <property type="match status" value="1"/>
</dbReference>
<dbReference type="STRING" id="1391653.AKJ08_3582"/>
<evidence type="ECO:0000256" key="3">
    <source>
        <dbReference type="SAM" id="SignalP"/>
    </source>
</evidence>
<dbReference type="PATRIC" id="fig|1391653.3.peg.3738"/>
<evidence type="ECO:0000259" key="5">
    <source>
        <dbReference type="Pfam" id="PF25917"/>
    </source>
</evidence>
<feature type="domain" description="Multidrug resistance protein MdtA-like alpha-helical hairpin" evidence="4">
    <location>
        <begin position="107"/>
        <end position="177"/>
    </location>
</feature>
<dbReference type="PANTHER" id="PTHR30158:SF3">
    <property type="entry name" value="MULTIDRUG EFFLUX PUMP SUBUNIT ACRA-RELATED"/>
    <property type="match status" value="1"/>
</dbReference>
<sequence length="388" mass="40951">MNEPLVVKTLKHLPVPGLLLSALIASACGAGSAPPPAPGPVEVGVLTLAVEPVTQLRELPGRTAPFRIAEVRARVNGIVLQRLFEEGGDVKEGQSLFKIDALPYQATLASAEASLARARASAESSKLLAERYAGLLDSNAVSKQEYDNAVAAQKAALADVAAGQAAVQAARINLGYTRVDSPIAGRIGRSEVTEGAYVQQGQATLMATVQQLDPIYVDLTQSSAEGLRLQRRLESGELVRTEGGAKVRLILEDGTTYSEMGTLQFSGVTVNPGTGSITLRALFPNPRKELLPGMFVRARLEEGTTPEALLVPQVAVRRDSQGKATVMVVGAEDKVELRPVEAPRAIGDKWQVTEGLSPGDRVIVEGVQKVRPGRQVIAVPAVGAAPRE</sequence>
<dbReference type="KEGG" id="vin:AKJ08_3582"/>
<dbReference type="OrthoDB" id="9772050at2"/>
<feature type="chain" id="PRO_5005465531" evidence="3">
    <location>
        <begin position="28"/>
        <end position="388"/>
    </location>
</feature>
<dbReference type="Gene3D" id="2.40.50.100">
    <property type="match status" value="1"/>
</dbReference>
<gene>
    <name evidence="8" type="ORF">AKJ08_3582</name>
</gene>
<dbReference type="EMBL" id="CP012332">
    <property type="protein sequence ID" value="AKU93195.1"/>
    <property type="molecule type" value="Genomic_DNA"/>
</dbReference>
<dbReference type="Gene3D" id="1.10.287.470">
    <property type="entry name" value="Helix hairpin bin"/>
    <property type="match status" value="1"/>
</dbReference>
<evidence type="ECO:0000256" key="2">
    <source>
        <dbReference type="ARBA" id="ARBA00009477"/>
    </source>
</evidence>
<feature type="domain" description="Multidrug resistance protein MdtA-like barrel-sandwich hybrid" evidence="5">
    <location>
        <begin position="67"/>
        <end position="210"/>
    </location>
</feature>
<feature type="domain" description="Multidrug resistance protein MdtA-like C-terminal permuted SH3" evidence="7">
    <location>
        <begin position="308"/>
        <end position="369"/>
    </location>
</feature>
<dbReference type="Gene3D" id="2.40.420.20">
    <property type="match status" value="1"/>
</dbReference>